<evidence type="ECO:0000313" key="1">
    <source>
        <dbReference type="EMBL" id="CEH12555.1"/>
    </source>
</evidence>
<reference evidence="1 2" key="1">
    <citation type="submission" date="2014-09" db="EMBL/GenBank/DDBJ databases">
        <authorList>
            <person name="Magalhaes I.L.F."/>
            <person name="Oliveira U."/>
            <person name="Santos F.R."/>
            <person name="Vidigal T.H.D.A."/>
            <person name="Brescovit A.D."/>
            <person name="Santos A.J."/>
        </authorList>
    </citation>
    <scope>NUCLEOTIDE SEQUENCE [LARGE SCALE GENOMIC DNA]</scope>
</reference>
<organism evidence="1 2">
    <name type="scientific">Ceraceosorus bombacis</name>
    <dbReference type="NCBI Taxonomy" id="401625"/>
    <lineage>
        <taxon>Eukaryota</taxon>
        <taxon>Fungi</taxon>
        <taxon>Dikarya</taxon>
        <taxon>Basidiomycota</taxon>
        <taxon>Ustilaginomycotina</taxon>
        <taxon>Exobasidiomycetes</taxon>
        <taxon>Ceraceosorales</taxon>
        <taxon>Ceraceosoraceae</taxon>
        <taxon>Ceraceosorus</taxon>
    </lineage>
</organism>
<dbReference type="Proteomes" id="UP000054845">
    <property type="component" value="Unassembled WGS sequence"/>
</dbReference>
<dbReference type="EMBL" id="CCYA01000162">
    <property type="protein sequence ID" value="CEH12555.1"/>
    <property type="molecule type" value="Genomic_DNA"/>
</dbReference>
<protein>
    <submittedName>
        <fullName evidence="1">Uncharacterized protein</fullName>
    </submittedName>
</protein>
<sequence length="55" mass="6173">MASEVTKPQWQLCQDPWALLQDIAFGLRSFNIRAKQCRAAAADQELAATKQDQLP</sequence>
<proteinExistence type="predicted"/>
<accession>A0A0P1B9F4</accession>
<name>A0A0P1B9F4_9BASI</name>
<keyword evidence="2" id="KW-1185">Reference proteome</keyword>
<evidence type="ECO:0000313" key="2">
    <source>
        <dbReference type="Proteomes" id="UP000054845"/>
    </source>
</evidence>
<dbReference type="AlphaFoldDB" id="A0A0P1B9F4"/>